<keyword evidence="2" id="KW-1185">Reference proteome</keyword>
<protein>
    <submittedName>
        <fullName evidence="1">Uncharacterized protein</fullName>
    </submittedName>
</protein>
<organism evidence="1 2">
    <name type="scientific">Desmophyllum pertusum</name>
    <dbReference type="NCBI Taxonomy" id="174260"/>
    <lineage>
        <taxon>Eukaryota</taxon>
        <taxon>Metazoa</taxon>
        <taxon>Cnidaria</taxon>
        <taxon>Anthozoa</taxon>
        <taxon>Hexacorallia</taxon>
        <taxon>Scleractinia</taxon>
        <taxon>Caryophylliina</taxon>
        <taxon>Caryophylliidae</taxon>
        <taxon>Desmophyllum</taxon>
    </lineage>
</organism>
<dbReference type="AlphaFoldDB" id="A0A9W9YI17"/>
<proteinExistence type="predicted"/>
<comment type="caution">
    <text evidence="1">The sequence shown here is derived from an EMBL/GenBank/DDBJ whole genome shotgun (WGS) entry which is preliminary data.</text>
</comment>
<dbReference type="EMBL" id="MU827366">
    <property type="protein sequence ID" value="KAJ7351082.1"/>
    <property type="molecule type" value="Genomic_DNA"/>
</dbReference>
<name>A0A9W9YI17_9CNID</name>
<accession>A0A9W9YI17</accession>
<gene>
    <name evidence="1" type="ORF">OS493_036896</name>
</gene>
<evidence type="ECO:0000313" key="2">
    <source>
        <dbReference type="Proteomes" id="UP001163046"/>
    </source>
</evidence>
<reference evidence="1" key="1">
    <citation type="submission" date="2023-01" db="EMBL/GenBank/DDBJ databases">
        <title>Genome assembly of the deep-sea coral Lophelia pertusa.</title>
        <authorList>
            <person name="Herrera S."/>
            <person name="Cordes E."/>
        </authorList>
    </citation>
    <scope>NUCLEOTIDE SEQUENCE</scope>
    <source>
        <strain evidence="1">USNM1676648</strain>
        <tissue evidence="1">Polyp</tissue>
    </source>
</reference>
<sequence length="102" mass="11065">MQGIQNSLPSKETLRGIKAKGIKKIDAIVKLLLKHSSYKNSVSNRDVFSAHEDAIEACLLALKMDTTSHSCPEKCNTICPGLNVVAPLFKQLKGTLESIIDG</sequence>
<evidence type="ECO:0000313" key="1">
    <source>
        <dbReference type="EMBL" id="KAJ7351082.1"/>
    </source>
</evidence>
<dbReference type="Proteomes" id="UP001163046">
    <property type="component" value="Unassembled WGS sequence"/>
</dbReference>